<dbReference type="OrthoDB" id="8062037at2759"/>
<protein>
    <recommendedName>
        <fullName evidence="6">RING-type domain-containing protein</fullName>
    </recommendedName>
</protein>
<evidence type="ECO:0000256" key="3">
    <source>
        <dbReference type="ARBA" id="ARBA00022833"/>
    </source>
</evidence>
<evidence type="ECO:0000313" key="9">
    <source>
        <dbReference type="RefSeq" id="XP_033571218.1"/>
    </source>
</evidence>
<accession>A0A6A6Y8G0</accession>
<dbReference type="CDD" id="cd16448">
    <property type="entry name" value="RING-H2"/>
    <property type="match status" value="1"/>
</dbReference>
<feature type="transmembrane region" description="Helical" evidence="5">
    <location>
        <begin position="151"/>
        <end position="170"/>
    </location>
</feature>
<feature type="domain" description="RING-type" evidence="6">
    <location>
        <begin position="9"/>
        <end position="76"/>
    </location>
</feature>
<dbReference type="EMBL" id="MU003714">
    <property type="protein sequence ID" value="KAF2804254.1"/>
    <property type="molecule type" value="Genomic_DNA"/>
</dbReference>
<reference evidence="7 9" key="1">
    <citation type="journal article" date="2020" name="Stud. Mycol.">
        <title>101 Dothideomycetes genomes: a test case for predicting lifestyles and emergence of pathogens.</title>
        <authorList>
            <person name="Haridas S."/>
            <person name="Albert R."/>
            <person name="Binder M."/>
            <person name="Bloem J."/>
            <person name="Labutti K."/>
            <person name="Salamov A."/>
            <person name="Andreopoulos B."/>
            <person name="Baker S."/>
            <person name="Barry K."/>
            <person name="Bills G."/>
            <person name="Bluhm B."/>
            <person name="Cannon C."/>
            <person name="Castanera R."/>
            <person name="Culley D."/>
            <person name="Daum C."/>
            <person name="Ezra D."/>
            <person name="Gonzalez J."/>
            <person name="Henrissat B."/>
            <person name="Kuo A."/>
            <person name="Liang C."/>
            <person name="Lipzen A."/>
            <person name="Lutzoni F."/>
            <person name="Magnuson J."/>
            <person name="Mondo S."/>
            <person name="Nolan M."/>
            <person name="Ohm R."/>
            <person name="Pangilinan J."/>
            <person name="Park H.-J."/>
            <person name="Ramirez L."/>
            <person name="Alfaro M."/>
            <person name="Sun H."/>
            <person name="Tritt A."/>
            <person name="Yoshinaga Y."/>
            <person name="Zwiers L.-H."/>
            <person name="Turgeon B."/>
            <person name="Goodwin S."/>
            <person name="Spatafora J."/>
            <person name="Crous P."/>
            <person name="Grigoriev I."/>
        </authorList>
    </citation>
    <scope>NUCLEOTIDE SEQUENCE</scope>
    <source>
        <strain evidence="7 9">CBS 304.34</strain>
    </source>
</reference>
<dbReference type="Pfam" id="PF00097">
    <property type="entry name" value="zf-C3HC4"/>
    <property type="match status" value="1"/>
</dbReference>
<dbReference type="Gene3D" id="3.30.40.10">
    <property type="entry name" value="Zinc/RING finger domain, C3HC4 (zinc finger)"/>
    <property type="match status" value="1"/>
</dbReference>
<dbReference type="GeneID" id="54466960"/>
<dbReference type="InterPro" id="IPR013083">
    <property type="entry name" value="Znf_RING/FYVE/PHD"/>
</dbReference>
<proteinExistence type="predicted"/>
<reference evidence="9" key="2">
    <citation type="submission" date="2020-04" db="EMBL/GenBank/DDBJ databases">
        <authorList>
            <consortium name="NCBI Genome Project"/>
        </authorList>
    </citation>
    <scope>NUCLEOTIDE SEQUENCE</scope>
    <source>
        <strain evidence="9">CBS 304.34</strain>
    </source>
</reference>
<keyword evidence="8" id="KW-1185">Reference proteome</keyword>
<name>A0A6A6Y8G0_9PEZI</name>
<keyword evidence="5" id="KW-0812">Transmembrane</keyword>
<keyword evidence="5" id="KW-1133">Transmembrane helix</keyword>
<keyword evidence="5" id="KW-0472">Membrane</keyword>
<dbReference type="Proteomes" id="UP000504636">
    <property type="component" value="Unplaced"/>
</dbReference>
<organism evidence="7">
    <name type="scientific">Mytilinidion resinicola</name>
    <dbReference type="NCBI Taxonomy" id="574789"/>
    <lineage>
        <taxon>Eukaryota</taxon>
        <taxon>Fungi</taxon>
        <taxon>Dikarya</taxon>
        <taxon>Ascomycota</taxon>
        <taxon>Pezizomycotina</taxon>
        <taxon>Dothideomycetes</taxon>
        <taxon>Pleosporomycetidae</taxon>
        <taxon>Mytilinidiales</taxon>
        <taxon>Mytilinidiaceae</taxon>
        <taxon>Mytilinidion</taxon>
    </lineage>
</organism>
<dbReference type="GO" id="GO:0008270">
    <property type="term" value="F:zinc ion binding"/>
    <property type="evidence" value="ECO:0007669"/>
    <property type="project" value="UniProtKB-KW"/>
</dbReference>
<sequence length="195" mass="22297">MTTPQSDTCPICKNPFALTTTDRNLLATELVNNGYNTEKVNVELDVLVKPPCGHEMGLFCLQRWINLGHTTCPYCTLTMLNDTKEDALFEFVQPDHIGFYQGDDELMQAVDRVLKTYHKQERLPTWWDGVDQQRGEFFIQRHRRTRWRYRSVVLGVVLGMVLAGVAALFWDYGSRMAMVAVATTGLLLHIALIVM</sequence>
<keyword evidence="1" id="KW-0479">Metal-binding</keyword>
<evidence type="ECO:0000259" key="6">
    <source>
        <dbReference type="PROSITE" id="PS50089"/>
    </source>
</evidence>
<reference evidence="9" key="3">
    <citation type="submission" date="2025-04" db="UniProtKB">
        <authorList>
            <consortium name="RefSeq"/>
        </authorList>
    </citation>
    <scope>IDENTIFICATION</scope>
    <source>
        <strain evidence="9">CBS 304.34</strain>
    </source>
</reference>
<dbReference type="InterPro" id="IPR001841">
    <property type="entry name" value="Znf_RING"/>
</dbReference>
<keyword evidence="3" id="KW-0862">Zinc</keyword>
<dbReference type="RefSeq" id="XP_033571218.1">
    <property type="nucleotide sequence ID" value="XM_033726067.1"/>
</dbReference>
<evidence type="ECO:0000256" key="2">
    <source>
        <dbReference type="ARBA" id="ARBA00022771"/>
    </source>
</evidence>
<keyword evidence="2 4" id="KW-0863">Zinc-finger</keyword>
<dbReference type="InterPro" id="IPR018957">
    <property type="entry name" value="Znf_C3HC4_RING-type"/>
</dbReference>
<evidence type="ECO:0000313" key="7">
    <source>
        <dbReference type="EMBL" id="KAF2804254.1"/>
    </source>
</evidence>
<dbReference type="PROSITE" id="PS50089">
    <property type="entry name" value="ZF_RING_2"/>
    <property type="match status" value="1"/>
</dbReference>
<evidence type="ECO:0000256" key="5">
    <source>
        <dbReference type="SAM" id="Phobius"/>
    </source>
</evidence>
<evidence type="ECO:0000256" key="1">
    <source>
        <dbReference type="ARBA" id="ARBA00022723"/>
    </source>
</evidence>
<gene>
    <name evidence="7 9" type="ORF">BDZ99DRAFT_525849</name>
</gene>
<dbReference type="AlphaFoldDB" id="A0A6A6Y8G0"/>
<evidence type="ECO:0000313" key="8">
    <source>
        <dbReference type="Proteomes" id="UP000504636"/>
    </source>
</evidence>
<evidence type="ECO:0000256" key="4">
    <source>
        <dbReference type="PROSITE-ProRule" id="PRU00175"/>
    </source>
</evidence>
<feature type="transmembrane region" description="Helical" evidence="5">
    <location>
        <begin position="176"/>
        <end position="194"/>
    </location>
</feature>
<dbReference type="SUPFAM" id="SSF57850">
    <property type="entry name" value="RING/U-box"/>
    <property type="match status" value="1"/>
</dbReference>